<name>A0ABW5W8X9_9PSEU</name>
<evidence type="ECO:0000313" key="3">
    <source>
        <dbReference type="EMBL" id="MFD2799894.1"/>
    </source>
</evidence>
<comment type="caution">
    <text evidence="3">The sequence shown here is derived from an EMBL/GenBank/DDBJ whole genome shotgun (WGS) entry which is preliminary data.</text>
</comment>
<dbReference type="EMBL" id="JBHUOF010000013">
    <property type="protein sequence ID" value="MFD2799894.1"/>
    <property type="molecule type" value="Genomic_DNA"/>
</dbReference>
<keyword evidence="4" id="KW-1185">Reference proteome</keyword>
<dbReference type="PANTHER" id="PTHR13947">
    <property type="entry name" value="GNAT FAMILY N-ACETYLTRANSFERASE"/>
    <property type="match status" value="1"/>
</dbReference>
<keyword evidence="1 3" id="KW-0808">Transferase</keyword>
<dbReference type="GO" id="GO:0016746">
    <property type="term" value="F:acyltransferase activity"/>
    <property type="evidence" value="ECO:0007669"/>
    <property type="project" value="UniProtKB-KW"/>
</dbReference>
<evidence type="ECO:0000259" key="2">
    <source>
        <dbReference type="PROSITE" id="PS51186"/>
    </source>
</evidence>
<proteinExistence type="predicted"/>
<accession>A0ABW5W8X9</accession>
<reference evidence="4" key="1">
    <citation type="journal article" date="2019" name="Int. J. Syst. Evol. Microbiol.">
        <title>The Global Catalogue of Microorganisms (GCM) 10K type strain sequencing project: providing services to taxonomists for standard genome sequencing and annotation.</title>
        <authorList>
            <consortium name="The Broad Institute Genomics Platform"/>
            <consortium name="The Broad Institute Genome Sequencing Center for Infectious Disease"/>
            <person name="Wu L."/>
            <person name="Ma J."/>
        </authorList>
    </citation>
    <scope>NUCLEOTIDE SEQUENCE [LARGE SCALE GENOMIC DNA]</scope>
    <source>
        <strain evidence="4">IBRC-M 10906</strain>
    </source>
</reference>
<dbReference type="PANTHER" id="PTHR13947:SF37">
    <property type="entry name" value="LD18367P"/>
    <property type="match status" value="1"/>
</dbReference>
<dbReference type="InterPro" id="IPR050769">
    <property type="entry name" value="NAT_camello-type"/>
</dbReference>
<dbReference type="Gene3D" id="3.40.630.30">
    <property type="match status" value="1"/>
</dbReference>
<dbReference type="RefSeq" id="WP_377384695.1">
    <property type="nucleotide sequence ID" value="NZ_JBHSAN010000004.1"/>
</dbReference>
<evidence type="ECO:0000313" key="4">
    <source>
        <dbReference type="Proteomes" id="UP001597478"/>
    </source>
</evidence>
<dbReference type="InterPro" id="IPR016181">
    <property type="entry name" value="Acyl_CoA_acyltransferase"/>
</dbReference>
<dbReference type="EC" id="2.3.-.-" evidence="3"/>
<dbReference type="Pfam" id="PF00583">
    <property type="entry name" value="Acetyltransf_1"/>
    <property type="match status" value="1"/>
</dbReference>
<dbReference type="CDD" id="cd04301">
    <property type="entry name" value="NAT_SF"/>
    <property type="match status" value="1"/>
</dbReference>
<feature type="domain" description="N-acetyltransferase" evidence="2">
    <location>
        <begin position="4"/>
        <end position="166"/>
    </location>
</feature>
<dbReference type="PROSITE" id="PS51186">
    <property type="entry name" value="GNAT"/>
    <property type="match status" value="1"/>
</dbReference>
<protein>
    <submittedName>
        <fullName evidence="3">GNAT family N-acetyltransferase</fullName>
        <ecNumber evidence="3">2.3.-.-</ecNumber>
    </submittedName>
</protein>
<organism evidence="3 4">
    <name type="scientific">Prauserella oleivorans</name>
    <dbReference type="NCBI Taxonomy" id="1478153"/>
    <lineage>
        <taxon>Bacteria</taxon>
        <taxon>Bacillati</taxon>
        <taxon>Actinomycetota</taxon>
        <taxon>Actinomycetes</taxon>
        <taxon>Pseudonocardiales</taxon>
        <taxon>Pseudonocardiaceae</taxon>
        <taxon>Prauserella</taxon>
    </lineage>
</organism>
<evidence type="ECO:0000256" key="1">
    <source>
        <dbReference type="ARBA" id="ARBA00022679"/>
    </source>
</evidence>
<keyword evidence="3" id="KW-0012">Acyltransferase</keyword>
<dbReference type="SUPFAM" id="SSF55729">
    <property type="entry name" value="Acyl-CoA N-acyltransferases (Nat)"/>
    <property type="match status" value="1"/>
</dbReference>
<sequence>MSDIVVRPARPDEFAALGALTLAAYEADGLLLHAAGESYAAELRDAAQRAEQAELLAAVDASGTLLGTVTVAPPGTPYAEISRDGEVEFRMLAVAPEARGRGVGEALTRAVLDRARDLGATRVVLCSLDLMKSAHRLYARLGFTRLPDRDWEPVPGVTLYAYGLTL</sequence>
<dbReference type="InterPro" id="IPR000182">
    <property type="entry name" value="GNAT_dom"/>
</dbReference>
<dbReference type="Proteomes" id="UP001597478">
    <property type="component" value="Unassembled WGS sequence"/>
</dbReference>
<gene>
    <name evidence="3" type="ORF">ACFS2C_10865</name>
</gene>